<reference evidence="1" key="1">
    <citation type="journal article" date="2021" name="bioRxiv">
        <title>Whole Genome Assembly and Annotation of Northern Wild Rice, Zizania palustris L., Supports a Whole Genome Duplication in the Zizania Genus.</title>
        <authorList>
            <person name="Haas M."/>
            <person name="Kono T."/>
            <person name="Macchietto M."/>
            <person name="Millas R."/>
            <person name="McGilp L."/>
            <person name="Shao M."/>
            <person name="Duquette J."/>
            <person name="Hirsch C.N."/>
            <person name="Kimball J."/>
        </authorList>
    </citation>
    <scope>NUCLEOTIDE SEQUENCE</scope>
    <source>
        <tissue evidence="1">Fresh leaf tissue</tissue>
    </source>
</reference>
<keyword evidence="2" id="KW-1185">Reference proteome</keyword>
<comment type="caution">
    <text evidence="1">The sequence shown here is derived from an EMBL/GenBank/DDBJ whole genome shotgun (WGS) entry which is preliminary data.</text>
</comment>
<proteinExistence type="predicted"/>
<evidence type="ECO:0000313" key="1">
    <source>
        <dbReference type="EMBL" id="KAG8083423.1"/>
    </source>
</evidence>
<organism evidence="1 2">
    <name type="scientific">Zizania palustris</name>
    <name type="common">Northern wild rice</name>
    <dbReference type="NCBI Taxonomy" id="103762"/>
    <lineage>
        <taxon>Eukaryota</taxon>
        <taxon>Viridiplantae</taxon>
        <taxon>Streptophyta</taxon>
        <taxon>Embryophyta</taxon>
        <taxon>Tracheophyta</taxon>
        <taxon>Spermatophyta</taxon>
        <taxon>Magnoliopsida</taxon>
        <taxon>Liliopsida</taxon>
        <taxon>Poales</taxon>
        <taxon>Poaceae</taxon>
        <taxon>BOP clade</taxon>
        <taxon>Oryzoideae</taxon>
        <taxon>Oryzeae</taxon>
        <taxon>Zizaniinae</taxon>
        <taxon>Zizania</taxon>
    </lineage>
</organism>
<reference evidence="1" key="2">
    <citation type="submission" date="2021-02" db="EMBL/GenBank/DDBJ databases">
        <authorList>
            <person name="Kimball J.A."/>
            <person name="Haas M.W."/>
            <person name="Macchietto M."/>
            <person name="Kono T."/>
            <person name="Duquette J."/>
            <person name="Shao M."/>
        </authorList>
    </citation>
    <scope>NUCLEOTIDE SEQUENCE</scope>
    <source>
        <tissue evidence="1">Fresh leaf tissue</tissue>
    </source>
</reference>
<evidence type="ECO:0000313" key="2">
    <source>
        <dbReference type="Proteomes" id="UP000729402"/>
    </source>
</evidence>
<name>A0A8J5THF3_ZIZPA</name>
<dbReference type="AlphaFoldDB" id="A0A8J5THF3"/>
<gene>
    <name evidence="1" type="ORF">GUJ93_ZPchr0015g6834</name>
</gene>
<protein>
    <submittedName>
        <fullName evidence="1">Uncharacterized protein</fullName>
    </submittedName>
</protein>
<dbReference type="EMBL" id="JAAALK010000085">
    <property type="protein sequence ID" value="KAG8083423.1"/>
    <property type="molecule type" value="Genomic_DNA"/>
</dbReference>
<dbReference type="Proteomes" id="UP000729402">
    <property type="component" value="Unassembled WGS sequence"/>
</dbReference>
<sequence length="182" mass="19635">MSACEGTTGLAMEISSTRRSFLTSEKEGNDFCHLRMVPIAQHHDVGEEIKGDGGIHLGAHGALHVVPVAGVLWRGIEIDVFSKGILAQGVEEEAMPLVVLRRVAIEDDRHQSTEVLDRDGLSVERGREGLCVGDAERALGLYVSRCLLSSLPGDAFIIGFNHDEQVVARDHSISKVVGAMNL</sequence>
<accession>A0A8J5THF3</accession>